<keyword evidence="4" id="KW-1185">Reference proteome</keyword>
<keyword evidence="3" id="KW-0378">Hydrolase</keyword>
<evidence type="ECO:0000313" key="4">
    <source>
        <dbReference type="Proteomes" id="UP000190105"/>
    </source>
</evidence>
<dbReference type="CDD" id="cd20736">
    <property type="entry name" value="PoNe_Nuclease"/>
    <property type="match status" value="1"/>
</dbReference>
<comment type="similarity">
    <text evidence="1 2">Belongs to the UPF0102 family.</text>
</comment>
<dbReference type="OrthoDB" id="9802516at2"/>
<dbReference type="PANTHER" id="PTHR34039">
    <property type="entry name" value="UPF0102 PROTEIN YRAN"/>
    <property type="match status" value="1"/>
</dbReference>
<dbReference type="PANTHER" id="PTHR34039:SF1">
    <property type="entry name" value="UPF0102 PROTEIN YRAN"/>
    <property type="match status" value="1"/>
</dbReference>
<evidence type="ECO:0000256" key="2">
    <source>
        <dbReference type="HAMAP-Rule" id="MF_00048"/>
    </source>
</evidence>
<dbReference type="InterPro" id="IPR011856">
    <property type="entry name" value="tRNA_endonuc-like_dom_sf"/>
</dbReference>
<dbReference type="Gene3D" id="3.40.1350.10">
    <property type="match status" value="1"/>
</dbReference>
<dbReference type="AlphaFoldDB" id="A0A1T4XRF6"/>
<name>A0A1T4XRF6_9CLOT</name>
<dbReference type="GO" id="GO:0003676">
    <property type="term" value="F:nucleic acid binding"/>
    <property type="evidence" value="ECO:0007669"/>
    <property type="project" value="InterPro"/>
</dbReference>
<sequence>MLNNKLTGKLGEEIAVKHLKDNGYIIIQKNYRTKYGEIDIIAKDDNFLVFVEVKARRSQTFGYPREAVDVYKQSRIKNIASLYLASKKNSNFKVRFDVVEIILDNNDNVKSILIIKDAFD</sequence>
<dbReference type="InterPro" id="IPR003509">
    <property type="entry name" value="UPF0102_YraN-like"/>
</dbReference>
<protein>
    <recommendedName>
        <fullName evidence="2">UPF0102 protein SAMN05443428_1129</fullName>
    </recommendedName>
</protein>
<accession>A0A1T4XRF6</accession>
<dbReference type="InterPro" id="IPR011335">
    <property type="entry name" value="Restrct_endonuc-II-like"/>
</dbReference>
<keyword evidence="3" id="KW-0255">Endonuclease</keyword>
<dbReference type="HAMAP" id="MF_00048">
    <property type="entry name" value="UPF0102"/>
    <property type="match status" value="1"/>
</dbReference>
<dbReference type="Pfam" id="PF02021">
    <property type="entry name" value="UPF0102"/>
    <property type="match status" value="1"/>
</dbReference>
<dbReference type="Proteomes" id="UP000190105">
    <property type="component" value="Unassembled WGS sequence"/>
</dbReference>
<dbReference type="EMBL" id="FUYH01000012">
    <property type="protein sequence ID" value="SKA92140.1"/>
    <property type="molecule type" value="Genomic_DNA"/>
</dbReference>
<reference evidence="4" key="1">
    <citation type="submission" date="2017-02" db="EMBL/GenBank/DDBJ databases">
        <authorList>
            <person name="Varghese N."/>
            <person name="Submissions S."/>
        </authorList>
    </citation>
    <scope>NUCLEOTIDE SEQUENCE [LARGE SCALE GENOMIC DNA]</scope>
    <source>
        <strain evidence="4">USBA 833</strain>
    </source>
</reference>
<evidence type="ECO:0000256" key="1">
    <source>
        <dbReference type="ARBA" id="ARBA00006738"/>
    </source>
</evidence>
<organism evidence="3 4">
    <name type="scientific">Caloramator quimbayensis</name>
    <dbReference type="NCBI Taxonomy" id="1147123"/>
    <lineage>
        <taxon>Bacteria</taxon>
        <taxon>Bacillati</taxon>
        <taxon>Bacillota</taxon>
        <taxon>Clostridia</taxon>
        <taxon>Eubacteriales</taxon>
        <taxon>Clostridiaceae</taxon>
        <taxon>Caloramator</taxon>
    </lineage>
</organism>
<dbReference type="RefSeq" id="WP_078696761.1">
    <property type="nucleotide sequence ID" value="NZ_FUYH01000012.1"/>
</dbReference>
<dbReference type="GO" id="GO:0004519">
    <property type="term" value="F:endonuclease activity"/>
    <property type="evidence" value="ECO:0007669"/>
    <property type="project" value="UniProtKB-KW"/>
</dbReference>
<evidence type="ECO:0000313" key="3">
    <source>
        <dbReference type="EMBL" id="SKA92140.1"/>
    </source>
</evidence>
<dbReference type="STRING" id="1147123.SAMN05443428_1129"/>
<dbReference type="NCBIfam" id="NF009150">
    <property type="entry name" value="PRK12497.1-3"/>
    <property type="match status" value="1"/>
</dbReference>
<dbReference type="SUPFAM" id="SSF52980">
    <property type="entry name" value="Restriction endonuclease-like"/>
    <property type="match status" value="1"/>
</dbReference>
<gene>
    <name evidence="3" type="ORF">SAMN05443428_1129</name>
</gene>
<keyword evidence="3" id="KW-0540">Nuclease</keyword>
<dbReference type="NCBIfam" id="TIGR00252">
    <property type="entry name" value="YraN family protein"/>
    <property type="match status" value="1"/>
</dbReference>
<proteinExistence type="inferred from homology"/>
<dbReference type="NCBIfam" id="NF009154">
    <property type="entry name" value="PRK12497.3-3"/>
    <property type="match status" value="1"/>
</dbReference>